<evidence type="ECO:0000313" key="3">
    <source>
        <dbReference type="WBParaSite" id="NBR_0000406401-mRNA-1"/>
    </source>
</evidence>
<dbReference type="AlphaFoldDB" id="A0A0N4XNG2"/>
<dbReference type="EMBL" id="UYSL01006967">
    <property type="protein sequence ID" value="VDL67654.1"/>
    <property type="molecule type" value="Genomic_DNA"/>
</dbReference>
<name>A0A0N4XNG2_NIPBR</name>
<dbReference type="WBParaSite" id="NBR_0000406401-mRNA-1">
    <property type="protein sequence ID" value="NBR_0000406401-mRNA-1"/>
    <property type="gene ID" value="NBR_0000406401"/>
</dbReference>
<reference evidence="1 2" key="2">
    <citation type="submission" date="2018-11" db="EMBL/GenBank/DDBJ databases">
        <authorList>
            <consortium name="Pathogen Informatics"/>
        </authorList>
    </citation>
    <scope>NUCLEOTIDE SEQUENCE [LARGE SCALE GENOMIC DNA]</scope>
</reference>
<organism evidence="3">
    <name type="scientific">Nippostrongylus brasiliensis</name>
    <name type="common">Rat hookworm</name>
    <dbReference type="NCBI Taxonomy" id="27835"/>
    <lineage>
        <taxon>Eukaryota</taxon>
        <taxon>Metazoa</taxon>
        <taxon>Ecdysozoa</taxon>
        <taxon>Nematoda</taxon>
        <taxon>Chromadorea</taxon>
        <taxon>Rhabditida</taxon>
        <taxon>Rhabditina</taxon>
        <taxon>Rhabditomorpha</taxon>
        <taxon>Strongyloidea</taxon>
        <taxon>Heligmosomidae</taxon>
        <taxon>Nippostrongylus</taxon>
    </lineage>
</organism>
<gene>
    <name evidence="1" type="ORF">NBR_LOCUS4065</name>
</gene>
<proteinExistence type="predicted"/>
<protein>
    <submittedName>
        <fullName evidence="3">Transposase</fullName>
    </submittedName>
</protein>
<evidence type="ECO:0000313" key="2">
    <source>
        <dbReference type="Proteomes" id="UP000271162"/>
    </source>
</evidence>
<keyword evidence="2" id="KW-1185">Reference proteome</keyword>
<reference evidence="3" key="1">
    <citation type="submission" date="2017-02" db="UniProtKB">
        <authorList>
            <consortium name="WormBaseParasite"/>
        </authorList>
    </citation>
    <scope>IDENTIFICATION</scope>
</reference>
<dbReference type="STRING" id="27835.A0A0N4XNG2"/>
<sequence length="104" mass="11642">MITLIKELGLSLFAQTNCGLRSLDIRQKRGANTDMLRTRRSFAEVLNSTELDSWATQTVHEYLVTTGQTKPSMDTANRLLQPSGQTKPSMDTANRLLQVIVHPL</sequence>
<evidence type="ECO:0000313" key="1">
    <source>
        <dbReference type="EMBL" id="VDL67654.1"/>
    </source>
</evidence>
<accession>A0A0N4XNG2</accession>
<dbReference type="Proteomes" id="UP000271162">
    <property type="component" value="Unassembled WGS sequence"/>
</dbReference>